<feature type="transmembrane region" description="Helical" evidence="2">
    <location>
        <begin position="242"/>
        <end position="262"/>
    </location>
</feature>
<evidence type="ECO:0000256" key="2">
    <source>
        <dbReference type="SAM" id="Phobius"/>
    </source>
</evidence>
<feature type="region of interest" description="Disordered" evidence="1">
    <location>
        <begin position="399"/>
        <end position="426"/>
    </location>
</feature>
<reference evidence="3 4" key="1">
    <citation type="submission" date="2019-09" db="EMBL/GenBank/DDBJ databases">
        <title>Draft genome of the ectomycorrhizal ascomycete Sphaerosporella brunnea.</title>
        <authorList>
            <consortium name="DOE Joint Genome Institute"/>
            <person name="Benucci G.M."/>
            <person name="Marozzi G."/>
            <person name="Antonielli L."/>
            <person name="Sanchez S."/>
            <person name="Marco P."/>
            <person name="Wang X."/>
            <person name="Falini L.B."/>
            <person name="Barry K."/>
            <person name="Haridas S."/>
            <person name="Lipzen A."/>
            <person name="Labutti K."/>
            <person name="Grigoriev I.V."/>
            <person name="Murat C."/>
            <person name="Martin F."/>
            <person name="Albertini E."/>
            <person name="Donnini D."/>
            <person name="Bonito G."/>
        </authorList>
    </citation>
    <scope>NUCLEOTIDE SEQUENCE [LARGE SCALE GENOMIC DNA]</scope>
    <source>
        <strain evidence="3 4">Sb_GMNB300</strain>
    </source>
</reference>
<feature type="transmembrane region" description="Helical" evidence="2">
    <location>
        <begin position="268"/>
        <end position="289"/>
    </location>
</feature>
<dbReference type="Proteomes" id="UP000326924">
    <property type="component" value="Unassembled WGS sequence"/>
</dbReference>
<evidence type="ECO:0000313" key="4">
    <source>
        <dbReference type="Proteomes" id="UP000326924"/>
    </source>
</evidence>
<feature type="transmembrane region" description="Helical" evidence="2">
    <location>
        <begin position="141"/>
        <end position="161"/>
    </location>
</feature>
<dbReference type="EMBL" id="VXIS01000032">
    <property type="protein sequence ID" value="KAA8911740.1"/>
    <property type="molecule type" value="Genomic_DNA"/>
</dbReference>
<feature type="compositionally biased region" description="Low complexity" evidence="1">
    <location>
        <begin position="416"/>
        <end position="426"/>
    </location>
</feature>
<dbReference type="OrthoDB" id="5412502at2759"/>
<evidence type="ECO:0000313" key="3">
    <source>
        <dbReference type="EMBL" id="KAA8911740.1"/>
    </source>
</evidence>
<keyword evidence="2" id="KW-1133">Transmembrane helix</keyword>
<feature type="transmembrane region" description="Helical" evidence="2">
    <location>
        <begin position="167"/>
        <end position="189"/>
    </location>
</feature>
<comment type="caution">
    <text evidence="3">The sequence shown here is derived from an EMBL/GenBank/DDBJ whole genome shotgun (WGS) entry which is preliminary data.</text>
</comment>
<sequence length="426" mass="46804">MLDHLLRTRSHLQFPAKHHDLNLDVVGLLAVVGESAMAGHVQPATASHTCALPRFVPAPQSFLSTERPYRLPPNLGASVVGINSGNFSQTLNFFPDILHGIDDLPRFSVKTISITRAPEKPGEKLDGAPRSNITAKRYGPLNFLSIAGFLFWAGLLTEAAVLNDGMAVIAIILLGLTSSIVGYGSLWHVDLQRRRSDREVPPGDVVVLGRQAAFIVVRCPEDVARELYFGSERCAYVTSERVFQVLAASGTFLFMVSVIFLANCTWDIQASIGLAYIILNAMYWVAALMPKRTQWDLSAYVVTSGDPEFEQNTSYTTVLARVIKLTGETKWIRRVGAVPETNAWDLWLAEAQRNIDNHTWDGEKMLTTLMAAPSTIGFQPQENPGLDASHGMHIRKFRGLRKSRSRDSRGNSIGTPVSPVSPVSPV</sequence>
<evidence type="ECO:0000256" key="1">
    <source>
        <dbReference type="SAM" id="MobiDB-lite"/>
    </source>
</evidence>
<gene>
    <name evidence="3" type="ORF">FN846DRAFT_934648</name>
</gene>
<organism evidence="3 4">
    <name type="scientific">Sphaerosporella brunnea</name>
    <dbReference type="NCBI Taxonomy" id="1250544"/>
    <lineage>
        <taxon>Eukaryota</taxon>
        <taxon>Fungi</taxon>
        <taxon>Dikarya</taxon>
        <taxon>Ascomycota</taxon>
        <taxon>Pezizomycotina</taxon>
        <taxon>Pezizomycetes</taxon>
        <taxon>Pezizales</taxon>
        <taxon>Pyronemataceae</taxon>
        <taxon>Sphaerosporella</taxon>
    </lineage>
</organism>
<keyword evidence="2" id="KW-0472">Membrane</keyword>
<protein>
    <submittedName>
        <fullName evidence="3">Uncharacterized protein</fullName>
    </submittedName>
</protein>
<proteinExistence type="predicted"/>
<accession>A0A5J5F506</accession>
<keyword evidence="2" id="KW-0812">Transmembrane</keyword>
<dbReference type="InParanoid" id="A0A5J5F506"/>
<name>A0A5J5F506_9PEZI</name>
<dbReference type="AlphaFoldDB" id="A0A5J5F506"/>
<keyword evidence="4" id="KW-1185">Reference proteome</keyword>